<evidence type="ECO:0000313" key="3">
    <source>
        <dbReference type="Proteomes" id="UP000377595"/>
    </source>
</evidence>
<feature type="region of interest" description="Disordered" evidence="1">
    <location>
        <begin position="15"/>
        <end position="37"/>
    </location>
</feature>
<comment type="caution">
    <text evidence="2">The sequence shown here is derived from an EMBL/GenBank/DDBJ whole genome shotgun (WGS) entry which is preliminary data.</text>
</comment>
<dbReference type="EMBL" id="BLAF01000008">
    <property type="protein sequence ID" value="GES18663.1"/>
    <property type="molecule type" value="Genomic_DNA"/>
</dbReference>
<organism evidence="2 3">
    <name type="scientific">Acrocarpospora pleiomorpha</name>
    <dbReference type="NCBI Taxonomy" id="90975"/>
    <lineage>
        <taxon>Bacteria</taxon>
        <taxon>Bacillati</taxon>
        <taxon>Actinomycetota</taxon>
        <taxon>Actinomycetes</taxon>
        <taxon>Streptosporangiales</taxon>
        <taxon>Streptosporangiaceae</taxon>
        <taxon>Acrocarpospora</taxon>
    </lineage>
</organism>
<dbReference type="AlphaFoldDB" id="A0A5M3XHY5"/>
<gene>
    <name evidence="2" type="ORF">Aple_015580</name>
</gene>
<evidence type="ECO:0000256" key="1">
    <source>
        <dbReference type="SAM" id="MobiDB-lite"/>
    </source>
</evidence>
<reference evidence="2 3" key="1">
    <citation type="submission" date="2019-10" db="EMBL/GenBank/DDBJ databases">
        <title>Whole genome shotgun sequence of Acrocarpospora pleiomorpha NBRC 16267.</title>
        <authorList>
            <person name="Ichikawa N."/>
            <person name="Kimura A."/>
            <person name="Kitahashi Y."/>
            <person name="Komaki H."/>
            <person name="Oguchi A."/>
        </authorList>
    </citation>
    <scope>NUCLEOTIDE SEQUENCE [LARGE SCALE GENOMIC DNA]</scope>
    <source>
        <strain evidence="2 3">NBRC 16267</strain>
    </source>
</reference>
<protein>
    <submittedName>
        <fullName evidence="2">Uncharacterized protein</fullName>
    </submittedName>
</protein>
<keyword evidence="3" id="KW-1185">Reference proteome</keyword>
<accession>A0A5M3XHY5</accession>
<sequence length="116" mass="13063">MQLVALEMRLECNGSMSAKTRKARAPRHPDKPQAQTLGFSVQEEDRETLDELVDYFGGGNRSAYLRATYRIMKSIMLAEQLRELQAYGQQRSAALGIEAADVPDRIREFLKGKGDT</sequence>
<dbReference type="Proteomes" id="UP000377595">
    <property type="component" value="Unassembled WGS sequence"/>
</dbReference>
<name>A0A5M3XHY5_9ACTN</name>
<proteinExistence type="predicted"/>
<evidence type="ECO:0000313" key="2">
    <source>
        <dbReference type="EMBL" id="GES18663.1"/>
    </source>
</evidence>